<dbReference type="Proteomes" id="UP000095209">
    <property type="component" value="Unassembled WGS sequence"/>
</dbReference>
<dbReference type="STRING" id="1305675.BFG57_09130"/>
<keyword evidence="2" id="KW-1003">Cell membrane</keyword>
<proteinExistence type="inferred from homology"/>
<dbReference type="EMBL" id="MJEH01000004">
    <property type="protein sequence ID" value="OEH94204.1"/>
    <property type="molecule type" value="Genomic_DNA"/>
</dbReference>
<evidence type="ECO:0000256" key="3">
    <source>
        <dbReference type="ARBA" id="ARBA00022676"/>
    </source>
</evidence>
<gene>
    <name evidence="13" type="ORF">BFG57_09130</name>
</gene>
<keyword evidence="4 13" id="KW-0808">Transferase</keyword>
<dbReference type="Gene3D" id="3.90.550.10">
    <property type="entry name" value="Spore Coat Polysaccharide Biosynthesis Protein SpsA, Chain A"/>
    <property type="match status" value="1"/>
</dbReference>
<reference evidence="13 14" key="1">
    <citation type="submission" date="2016-08" db="EMBL/GenBank/DDBJ databases">
        <title>Genome of Bacillus solimangrovi GH2-4.</title>
        <authorList>
            <person name="Lim S."/>
            <person name="Kim B.-C."/>
        </authorList>
    </citation>
    <scope>NUCLEOTIDE SEQUENCE [LARGE SCALE GENOMIC DNA]</scope>
    <source>
        <strain evidence="13 14">GH2-4</strain>
    </source>
</reference>
<evidence type="ECO:0000256" key="4">
    <source>
        <dbReference type="ARBA" id="ARBA00022679"/>
    </source>
</evidence>
<keyword evidence="14" id="KW-1185">Reference proteome</keyword>
<feature type="transmembrane region" description="Helical" evidence="11">
    <location>
        <begin position="307"/>
        <end position="325"/>
    </location>
</feature>
<evidence type="ECO:0000259" key="12">
    <source>
        <dbReference type="Pfam" id="PF00535"/>
    </source>
</evidence>
<evidence type="ECO:0000256" key="11">
    <source>
        <dbReference type="SAM" id="Phobius"/>
    </source>
</evidence>
<dbReference type="OrthoDB" id="9800276at2"/>
<dbReference type="InterPro" id="IPR001173">
    <property type="entry name" value="Glyco_trans_2-like"/>
</dbReference>
<comment type="subcellular location">
    <subcellularLocation>
        <location evidence="1">Cell membrane</location>
    </subcellularLocation>
</comment>
<comment type="pathway">
    <text evidence="8">Carotenoid biosynthesis; staphyloxanthin biosynthesis; staphyloxanthin from farnesyl diphosphate: step 4/5.</text>
</comment>
<feature type="transmembrane region" description="Helical" evidence="11">
    <location>
        <begin position="279"/>
        <end position="301"/>
    </location>
</feature>
<evidence type="ECO:0000256" key="9">
    <source>
        <dbReference type="ARBA" id="ARBA00038120"/>
    </source>
</evidence>
<keyword evidence="11" id="KW-1133">Transmembrane helix</keyword>
<evidence type="ECO:0000256" key="1">
    <source>
        <dbReference type="ARBA" id="ARBA00004236"/>
    </source>
</evidence>
<name>A0A1E5LJE6_9BACI</name>
<evidence type="ECO:0000313" key="13">
    <source>
        <dbReference type="EMBL" id="OEH94204.1"/>
    </source>
</evidence>
<dbReference type="GO" id="GO:0016757">
    <property type="term" value="F:glycosyltransferase activity"/>
    <property type="evidence" value="ECO:0007669"/>
    <property type="project" value="UniProtKB-KW"/>
</dbReference>
<organism evidence="13 14">
    <name type="scientific">Bacillus solimangrovi</name>
    <dbReference type="NCBI Taxonomy" id="1305675"/>
    <lineage>
        <taxon>Bacteria</taxon>
        <taxon>Bacillati</taxon>
        <taxon>Bacillota</taxon>
        <taxon>Bacilli</taxon>
        <taxon>Bacillales</taxon>
        <taxon>Bacillaceae</taxon>
        <taxon>Bacillus</taxon>
    </lineage>
</organism>
<dbReference type="GO" id="GO:0016117">
    <property type="term" value="P:carotenoid biosynthetic process"/>
    <property type="evidence" value="ECO:0007669"/>
    <property type="project" value="UniProtKB-KW"/>
</dbReference>
<feature type="transmembrane region" description="Helical" evidence="11">
    <location>
        <begin position="337"/>
        <end position="356"/>
    </location>
</feature>
<evidence type="ECO:0000256" key="6">
    <source>
        <dbReference type="ARBA" id="ARBA00023136"/>
    </source>
</evidence>
<dbReference type="AlphaFoldDB" id="A0A1E5LJE6"/>
<dbReference type="Pfam" id="PF00535">
    <property type="entry name" value="Glycos_transf_2"/>
    <property type="match status" value="1"/>
</dbReference>
<evidence type="ECO:0000256" key="5">
    <source>
        <dbReference type="ARBA" id="ARBA00022746"/>
    </source>
</evidence>
<dbReference type="SUPFAM" id="SSF53448">
    <property type="entry name" value="Nucleotide-diphospho-sugar transferases"/>
    <property type="match status" value="1"/>
</dbReference>
<sequence length="379" mass="43012">MLLTLLLGAISLFWIIVLFDAAIGFRKIEALETVQPSNETTLLSVIIAARNEQDSIEKSIRSQLLQQYEHVEWIVVNDRSTDKTGEIIDRIATSDKRVKPLHIRSLPNNWLGKNYALFQGYKKASGDVFLFTDADVIYKQGAFAKAITYLQKTAVDHITIAPKLIGDTFWLKAFIYFFLFGFGYFKRPWKANDDRSQMGMGIGAFNLITRQAYEKLGTHEAIAMRPDDDLQMGLQVKRSGGKQRLLTGMNLIEVRWYPSLTEAIRGLEKNTMAGLFYHYWMVGVAIIGITLTHFTPFLTIFSNQASIRLLSILSLVCMFILYTLTTKKMAGATPIHFIALPITGCIFLFTIVRAAYLTKKQGGIIWRGTYYSLDELRKS</sequence>
<comment type="function">
    <text evidence="7">Catalyzes the glycosylation of 4,4'-diaponeurosporenoate, i.e. the esterification of glucose at the C1'' position with the carboxyl group of 4,4'-diaponeurosporenic acid, to form glycosyl-4,4'-diaponeurosporenoate. This is a step in the biosynthesis of staphyloxanthin, an orange pigment present in most staphylococci strains.</text>
</comment>
<evidence type="ECO:0000256" key="8">
    <source>
        <dbReference type="ARBA" id="ARBA00037904"/>
    </source>
</evidence>
<keyword evidence="11" id="KW-0812">Transmembrane</keyword>
<accession>A0A1E5LJE6</accession>
<dbReference type="GO" id="GO:0005886">
    <property type="term" value="C:plasma membrane"/>
    <property type="evidence" value="ECO:0007669"/>
    <property type="project" value="UniProtKB-SubCell"/>
</dbReference>
<dbReference type="CDD" id="cd00761">
    <property type="entry name" value="Glyco_tranf_GTA_type"/>
    <property type="match status" value="1"/>
</dbReference>
<dbReference type="InterPro" id="IPR029044">
    <property type="entry name" value="Nucleotide-diphossugar_trans"/>
</dbReference>
<dbReference type="PANTHER" id="PTHR43646">
    <property type="entry name" value="GLYCOSYLTRANSFERASE"/>
    <property type="match status" value="1"/>
</dbReference>
<evidence type="ECO:0000256" key="10">
    <source>
        <dbReference type="ARBA" id="ARBA00040345"/>
    </source>
</evidence>
<protein>
    <recommendedName>
        <fullName evidence="10">4,4'-diaponeurosporenoate glycosyltransferase</fullName>
    </recommendedName>
</protein>
<comment type="similarity">
    <text evidence="9">Belongs to the glycosyltransferase 2 family. CrtQ subfamily.</text>
</comment>
<comment type="caution">
    <text evidence="13">The sequence shown here is derived from an EMBL/GenBank/DDBJ whole genome shotgun (WGS) entry which is preliminary data.</text>
</comment>
<evidence type="ECO:0000313" key="14">
    <source>
        <dbReference type="Proteomes" id="UP000095209"/>
    </source>
</evidence>
<feature type="domain" description="Glycosyltransferase 2-like" evidence="12">
    <location>
        <begin position="44"/>
        <end position="216"/>
    </location>
</feature>
<dbReference type="PANTHER" id="PTHR43646:SF2">
    <property type="entry name" value="GLYCOSYLTRANSFERASE 2-LIKE DOMAIN-CONTAINING PROTEIN"/>
    <property type="match status" value="1"/>
</dbReference>
<evidence type="ECO:0000256" key="2">
    <source>
        <dbReference type="ARBA" id="ARBA00022475"/>
    </source>
</evidence>
<keyword evidence="5" id="KW-0125">Carotenoid biosynthesis</keyword>
<evidence type="ECO:0000256" key="7">
    <source>
        <dbReference type="ARBA" id="ARBA00037281"/>
    </source>
</evidence>
<keyword evidence="3" id="KW-0328">Glycosyltransferase</keyword>
<keyword evidence="6 11" id="KW-0472">Membrane</keyword>